<sequence length="304" mass="35442">MNWLNKLERKFGRYAVPNLIVYLIGAYSVGFVLNMVAPNILGFLNFQPYYILHGQIWRLITWILMPTDSNIIFLLIMMMFYYQLGTALERAWGTFRFNAYIIGGILLTEVGSLLAYGLIYLFMGGNFAYTASTMMGQMISTSYINMSIFLAFATLYPDMQVLLYFIIPIKMKWMAAVYVVIMVFSVWDTYHAIYAYTQSASTALWYAGIMLLCIVMSLLNYLIFFLSTRNLSRYTPHEVHRRQQFKAQMREPRPCSGIAKHKCAVCGRTELDDPNLQFRFCSKCEGNYEYCQDHLFTHQHIRRV</sequence>
<evidence type="ECO:0000256" key="1">
    <source>
        <dbReference type="ARBA" id="ARBA00004141"/>
    </source>
</evidence>
<comment type="subcellular location">
    <subcellularLocation>
        <location evidence="1">Membrane</location>
        <topology evidence="1">Multi-pass membrane protein</topology>
    </subcellularLocation>
</comment>
<keyword evidence="2 5" id="KW-0812">Transmembrane</keyword>
<keyword evidence="7" id="KW-1185">Reference proteome</keyword>
<feature type="transmembrane region" description="Helical" evidence="5">
    <location>
        <begin position="56"/>
        <end position="76"/>
    </location>
</feature>
<dbReference type="EMBL" id="CVRS01000092">
    <property type="protein sequence ID" value="CRL41513.1"/>
    <property type="molecule type" value="Genomic_DNA"/>
</dbReference>
<dbReference type="OrthoDB" id="9778756at2"/>
<proteinExistence type="predicted"/>
<evidence type="ECO:0000256" key="3">
    <source>
        <dbReference type="ARBA" id="ARBA00022989"/>
    </source>
</evidence>
<protein>
    <recommendedName>
        <fullName evidence="8">Rhomboid family intramembrane serine protease</fullName>
    </recommendedName>
</protein>
<dbReference type="STRING" id="360807.ERS852392_00862"/>
<reference evidence="7" key="1">
    <citation type="submission" date="2015-05" db="EMBL/GenBank/DDBJ databases">
        <authorList>
            <consortium name="Pathogen Informatics"/>
        </authorList>
    </citation>
    <scope>NUCLEOTIDE SEQUENCE [LARGE SCALE GENOMIC DNA]</scope>
    <source>
        <strain evidence="7">L1-83</strain>
    </source>
</reference>
<name>A0A0M6WXH4_9FIRM</name>
<evidence type="ECO:0000313" key="6">
    <source>
        <dbReference type="EMBL" id="CRL41513.1"/>
    </source>
</evidence>
<dbReference type="InterPro" id="IPR035952">
    <property type="entry name" value="Rhomboid-like_sf"/>
</dbReference>
<accession>A0A0M6WXH4</accession>
<dbReference type="AlphaFoldDB" id="A0A0M6WXH4"/>
<dbReference type="RefSeq" id="WP_055040139.1">
    <property type="nucleotide sequence ID" value="NZ_CVRS01000092.1"/>
</dbReference>
<feature type="transmembrane region" description="Helical" evidence="5">
    <location>
        <begin position="143"/>
        <end position="166"/>
    </location>
</feature>
<evidence type="ECO:0000256" key="2">
    <source>
        <dbReference type="ARBA" id="ARBA00022692"/>
    </source>
</evidence>
<evidence type="ECO:0000313" key="7">
    <source>
        <dbReference type="Proteomes" id="UP000049828"/>
    </source>
</evidence>
<organism evidence="6 7">
    <name type="scientific">Roseburia inulinivorans</name>
    <dbReference type="NCBI Taxonomy" id="360807"/>
    <lineage>
        <taxon>Bacteria</taxon>
        <taxon>Bacillati</taxon>
        <taxon>Bacillota</taxon>
        <taxon>Clostridia</taxon>
        <taxon>Lachnospirales</taxon>
        <taxon>Lachnospiraceae</taxon>
        <taxon>Roseburia</taxon>
    </lineage>
</organism>
<evidence type="ECO:0000256" key="4">
    <source>
        <dbReference type="ARBA" id="ARBA00023136"/>
    </source>
</evidence>
<dbReference type="SUPFAM" id="SSF144091">
    <property type="entry name" value="Rhomboid-like"/>
    <property type="match status" value="1"/>
</dbReference>
<dbReference type="GO" id="GO:0016020">
    <property type="term" value="C:membrane"/>
    <property type="evidence" value="ECO:0007669"/>
    <property type="project" value="UniProtKB-SubCell"/>
</dbReference>
<dbReference type="Proteomes" id="UP000049828">
    <property type="component" value="Unassembled WGS sequence"/>
</dbReference>
<feature type="transmembrane region" description="Helical" evidence="5">
    <location>
        <begin position="20"/>
        <end position="44"/>
    </location>
</feature>
<evidence type="ECO:0008006" key="8">
    <source>
        <dbReference type="Google" id="ProtNLM"/>
    </source>
</evidence>
<gene>
    <name evidence="6" type="ORF">RIL183_06201</name>
</gene>
<feature type="transmembrane region" description="Helical" evidence="5">
    <location>
        <begin position="203"/>
        <end position="226"/>
    </location>
</feature>
<evidence type="ECO:0000256" key="5">
    <source>
        <dbReference type="SAM" id="Phobius"/>
    </source>
</evidence>
<keyword evidence="4 5" id="KW-0472">Membrane</keyword>
<feature type="transmembrane region" description="Helical" evidence="5">
    <location>
        <begin position="97"/>
        <end position="123"/>
    </location>
</feature>
<keyword evidence="3 5" id="KW-1133">Transmembrane helix</keyword>
<dbReference type="Gene3D" id="1.20.1540.10">
    <property type="entry name" value="Rhomboid-like"/>
    <property type="match status" value="1"/>
</dbReference>